<reference evidence="1" key="1">
    <citation type="journal article" date="2020" name="Stud. Mycol.">
        <title>101 Dothideomycetes genomes: a test case for predicting lifestyles and emergence of pathogens.</title>
        <authorList>
            <person name="Haridas S."/>
            <person name="Albert R."/>
            <person name="Binder M."/>
            <person name="Bloem J."/>
            <person name="Labutti K."/>
            <person name="Salamov A."/>
            <person name="Andreopoulos B."/>
            <person name="Baker S."/>
            <person name="Barry K."/>
            <person name="Bills G."/>
            <person name="Bluhm B."/>
            <person name="Cannon C."/>
            <person name="Castanera R."/>
            <person name="Culley D."/>
            <person name="Daum C."/>
            <person name="Ezra D."/>
            <person name="Gonzalez J."/>
            <person name="Henrissat B."/>
            <person name="Kuo A."/>
            <person name="Liang C."/>
            <person name="Lipzen A."/>
            <person name="Lutzoni F."/>
            <person name="Magnuson J."/>
            <person name="Mondo S."/>
            <person name="Nolan M."/>
            <person name="Ohm R."/>
            <person name="Pangilinan J."/>
            <person name="Park H.-J."/>
            <person name="Ramirez L."/>
            <person name="Alfaro M."/>
            <person name="Sun H."/>
            <person name="Tritt A."/>
            <person name="Yoshinaga Y."/>
            <person name="Zwiers L.-H."/>
            <person name="Turgeon B."/>
            <person name="Goodwin S."/>
            <person name="Spatafora J."/>
            <person name="Crous P."/>
            <person name="Grigoriev I."/>
        </authorList>
    </citation>
    <scope>NUCLEOTIDE SEQUENCE</scope>
    <source>
        <strain evidence="1">ATCC 16933</strain>
    </source>
</reference>
<name>A0A6A6P0G6_9PEZI</name>
<keyword evidence="2" id="KW-1185">Reference proteome</keyword>
<sequence length="74" mass="9726">MRMSWIWRRLLGRGWGRSWMGRAKRRWRMWIWRMGVGRRWWRMWRVRRRVRRNRRWMGEWLDKGCVNGTVWFGM</sequence>
<proteinExistence type="predicted"/>
<protein>
    <submittedName>
        <fullName evidence="1">Uncharacterized protein</fullName>
    </submittedName>
</protein>
<dbReference type="Proteomes" id="UP000799766">
    <property type="component" value="Unassembled WGS sequence"/>
</dbReference>
<organism evidence="1 2">
    <name type="scientific">Lineolata rhizophorae</name>
    <dbReference type="NCBI Taxonomy" id="578093"/>
    <lineage>
        <taxon>Eukaryota</taxon>
        <taxon>Fungi</taxon>
        <taxon>Dikarya</taxon>
        <taxon>Ascomycota</taxon>
        <taxon>Pezizomycotina</taxon>
        <taxon>Dothideomycetes</taxon>
        <taxon>Dothideomycetes incertae sedis</taxon>
        <taxon>Lineolatales</taxon>
        <taxon>Lineolataceae</taxon>
        <taxon>Lineolata</taxon>
    </lineage>
</organism>
<accession>A0A6A6P0G6</accession>
<evidence type="ECO:0000313" key="1">
    <source>
        <dbReference type="EMBL" id="KAF2456953.1"/>
    </source>
</evidence>
<dbReference type="EMBL" id="MU001682">
    <property type="protein sequence ID" value="KAF2456953.1"/>
    <property type="molecule type" value="Genomic_DNA"/>
</dbReference>
<gene>
    <name evidence="1" type="ORF">BDY21DRAFT_346589</name>
</gene>
<evidence type="ECO:0000313" key="2">
    <source>
        <dbReference type="Proteomes" id="UP000799766"/>
    </source>
</evidence>
<dbReference type="AlphaFoldDB" id="A0A6A6P0G6"/>